<proteinExistence type="predicted"/>
<comment type="caution">
    <text evidence="1">The sequence shown here is derived from an EMBL/GenBank/DDBJ whole genome shotgun (WGS) entry which is preliminary data.</text>
</comment>
<dbReference type="OrthoDB" id="10612105at2759"/>
<name>A0A9W9D7F4_9PLEO</name>
<accession>A0A9W9D7F4</accession>
<dbReference type="EMBL" id="JAPEVA010000050">
    <property type="protein sequence ID" value="KAJ4403581.1"/>
    <property type="molecule type" value="Genomic_DNA"/>
</dbReference>
<evidence type="ECO:0000313" key="2">
    <source>
        <dbReference type="Proteomes" id="UP001140510"/>
    </source>
</evidence>
<keyword evidence="2" id="KW-1185">Reference proteome</keyword>
<dbReference type="Proteomes" id="UP001140510">
    <property type="component" value="Unassembled WGS sequence"/>
</dbReference>
<dbReference type="AlphaFoldDB" id="A0A9W9D7F4"/>
<protein>
    <submittedName>
        <fullName evidence="1">Uncharacterized protein</fullName>
    </submittedName>
</protein>
<organism evidence="1 2">
    <name type="scientific">Didymella pomorum</name>
    <dbReference type="NCBI Taxonomy" id="749634"/>
    <lineage>
        <taxon>Eukaryota</taxon>
        <taxon>Fungi</taxon>
        <taxon>Dikarya</taxon>
        <taxon>Ascomycota</taxon>
        <taxon>Pezizomycotina</taxon>
        <taxon>Dothideomycetes</taxon>
        <taxon>Pleosporomycetidae</taxon>
        <taxon>Pleosporales</taxon>
        <taxon>Pleosporineae</taxon>
        <taxon>Didymellaceae</taxon>
        <taxon>Didymella</taxon>
    </lineage>
</organism>
<gene>
    <name evidence="1" type="ORF">N0V91_006457</name>
</gene>
<sequence>MTQTTLPCLDFLQAVHKQSNQFIPGHIRVDFHSHFAAMVPLQILPTRHYGTEWAAKDLSWESFVRLIEQKLGVTLQNRLLLAQVEQLQLYEIREPGDWYVALQMCIDMGLRQCIFRLLEGDFAAEPETMPEPEPQIEQQMLERGWGRAVAAVGTAGAVTVAGTAWAAQMGFFPDCVAER</sequence>
<evidence type="ECO:0000313" key="1">
    <source>
        <dbReference type="EMBL" id="KAJ4403581.1"/>
    </source>
</evidence>
<reference evidence="1" key="1">
    <citation type="submission" date="2022-10" db="EMBL/GenBank/DDBJ databases">
        <title>Tapping the CABI collections for fungal endophytes: first genome assemblies for Collariella, Neodidymelliopsis, Ascochyta clinopodiicola, Didymella pomorum, Didymosphaeria variabile, Neocosmospora piperis and Neocucurbitaria cava.</title>
        <authorList>
            <person name="Hill R."/>
        </authorList>
    </citation>
    <scope>NUCLEOTIDE SEQUENCE</scope>
    <source>
        <strain evidence="1">IMI 355091</strain>
    </source>
</reference>